<dbReference type="InterPro" id="IPR052917">
    <property type="entry name" value="Stress-Dev_Protein"/>
</dbReference>
<evidence type="ECO:0000259" key="1">
    <source>
        <dbReference type="Pfam" id="PF16242"/>
    </source>
</evidence>
<dbReference type="InterPro" id="IPR038725">
    <property type="entry name" value="YdaG_split_barrel_FMN-bd"/>
</dbReference>
<accession>A0A7W4UKT3</accession>
<dbReference type="SUPFAM" id="SSF50475">
    <property type="entry name" value="FMN-binding split barrel"/>
    <property type="match status" value="1"/>
</dbReference>
<reference evidence="2 3" key="1">
    <citation type="submission" date="2020-08" db="EMBL/GenBank/DDBJ databases">
        <title>Sequencing the genomes of 1000 actinobacteria strains.</title>
        <authorList>
            <person name="Klenk H.-P."/>
        </authorList>
    </citation>
    <scope>NUCLEOTIDE SEQUENCE [LARGE SCALE GENOMIC DNA]</scope>
    <source>
        <strain evidence="2 3">DSM 20419</strain>
    </source>
</reference>
<protein>
    <recommendedName>
        <fullName evidence="1">General stress protein FMN-binding split barrel domain-containing protein</fullName>
    </recommendedName>
</protein>
<comment type="caution">
    <text evidence="2">The sequence shown here is derived from an EMBL/GenBank/DDBJ whole genome shotgun (WGS) entry which is preliminary data.</text>
</comment>
<sequence length="146" mass="15425">MTDHTTHDGHGTHSNASHADEVAKIAKLVKEFRFGMLTTIEGSGSLVAHPLTIQEAEFDGELWNPAAEAWFPDGPEDPNVGVLKFTASGGEYWDTPVVASRPSSASSSRRCLASRSRATVARLSCSATSTSSIGPIPAVRGRATFA</sequence>
<gene>
    <name evidence="2" type="ORF">FHX72_000373</name>
</gene>
<dbReference type="Proteomes" id="UP000545286">
    <property type="component" value="Unassembled WGS sequence"/>
</dbReference>
<evidence type="ECO:0000313" key="3">
    <source>
        <dbReference type="Proteomes" id="UP000545286"/>
    </source>
</evidence>
<evidence type="ECO:0000313" key="2">
    <source>
        <dbReference type="EMBL" id="MBB2956261.1"/>
    </source>
</evidence>
<dbReference type="AlphaFoldDB" id="A0A7W4UKT3"/>
<dbReference type="Gene3D" id="2.30.110.10">
    <property type="entry name" value="Electron Transport, Fmn-binding Protein, Chain A"/>
    <property type="match status" value="2"/>
</dbReference>
<dbReference type="InterPro" id="IPR012349">
    <property type="entry name" value="Split_barrel_FMN-bd"/>
</dbReference>
<dbReference type="PANTHER" id="PTHR34818:SF1">
    <property type="entry name" value="PROTEIN BLI-3"/>
    <property type="match status" value="1"/>
</dbReference>
<proteinExistence type="predicted"/>
<dbReference type="PANTHER" id="PTHR34818">
    <property type="entry name" value="PROTEIN BLI-3"/>
    <property type="match status" value="1"/>
</dbReference>
<dbReference type="EMBL" id="JACHWJ010000001">
    <property type="protein sequence ID" value="MBB2956261.1"/>
    <property type="molecule type" value="Genomic_DNA"/>
</dbReference>
<feature type="domain" description="General stress protein FMN-binding split barrel" evidence="1">
    <location>
        <begin position="61"/>
        <end position="96"/>
    </location>
</feature>
<dbReference type="Pfam" id="PF16242">
    <property type="entry name" value="Pyrid_ox_like"/>
    <property type="match status" value="1"/>
</dbReference>
<keyword evidence="3" id="KW-1185">Reference proteome</keyword>
<dbReference type="RefSeq" id="WP_244963958.1">
    <property type="nucleotide sequence ID" value="NZ_JACHWJ010000001.1"/>
</dbReference>
<organism evidence="2 3">
    <name type="scientific">Pseudoclavibacter helvolus</name>
    <dbReference type="NCBI Taxonomy" id="255205"/>
    <lineage>
        <taxon>Bacteria</taxon>
        <taxon>Bacillati</taxon>
        <taxon>Actinomycetota</taxon>
        <taxon>Actinomycetes</taxon>
        <taxon>Micrococcales</taxon>
        <taxon>Microbacteriaceae</taxon>
        <taxon>Pseudoclavibacter</taxon>
    </lineage>
</organism>
<name>A0A7W4UKT3_9MICO</name>